<protein>
    <recommendedName>
        <fullName evidence="2 5">Methionyl-tRNA formyltransferase</fullName>
        <ecNumber evidence="2 5">2.1.2.9</ecNumber>
    </recommendedName>
</protein>
<organism evidence="8 9">
    <name type="scientific">Phormidesmis priestleyi</name>
    <dbReference type="NCBI Taxonomy" id="268141"/>
    <lineage>
        <taxon>Bacteria</taxon>
        <taxon>Bacillati</taxon>
        <taxon>Cyanobacteriota</taxon>
        <taxon>Cyanophyceae</taxon>
        <taxon>Leptolyngbyales</taxon>
        <taxon>Leptolyngbyaceae</taxon>
        <taxon>Phormidesmis</taxon>
    </lineage>
</organism>
<dbReference type="EMBL" id="QBMP01000014">
    <property type="protein sequence ID" value="PZO59966.1"/>
    <property type="molecule type" value="Genomic_DNA"/>
</dbReference>
<evidence type="ECO:0000313" key="8">
    <source>
        <dbReference type="EMBL" id="PZO59966.1"/>
    </source>
</evidence>
<dbReference type="GO" id="GO:0005829">
    <property type="term" value="C:cytosol"/>
    <property type="evidence" value="ECO:0007669"/>
    <property type="project" value="TreeGrafter"/>
</dbReference>
<dbReference type="CDD" id="cd08646">
    <property type="entry name" value="FMT_core_Met-tRNA-FMT_N"/>
    <property type="match status" value="1"/>
</dbReference>
<reference evidence="8 9" key="2">
    <citation type="submission" date="2018-06" db="EMBL/GenBank/DDBJ databases">
        <title>Metagenomic assembly of (sub)arctic Cyanobacteria and their associated microbiome from non-axenic cultures.</title>
        <authorList>
            <person name="Baurain D."/>
        </authorList>
    </citation>
    <scope>NUCLEOTIDE SEQUENCE [LARGE SCALE GENOMIC DNA]</scope>
    <source>
        <strain evidence="8">ULC027bin1</strain>
    </source>
</reference>
<evidence type="ECO:0000256" key="5">
    <source>
        <dbReference type="HAMAP-Rule" id="MF_00182"/>
    </source>
</evidence>
<evidence type="ECO:0000256" key="1">
    <source>
        <dbReference type="ARBA" id="ARBA00010699"/>
    </source>
</evidence>
<feature type="domain" description="Formyl transferase N-terminal" evidence="6">
    <location>
        <begin position="1"/>
        <end position="189"/>
    </location>
</feature>
<comment type="function">
    <text evidence="5">Attaches a formyl group to the free amino group of methionyl-tRNA(fMet). The formyl group appears to play a dual role in the initiator identity of N-formylmethionyl-tRNA by promoting its recognition by IF2 and preventing the misappropriation of this tRNA by the elongation apparatus.</text>
</comment>
<evidence type="ECO:0000313" key="9">
    <source>
        <dbReference type="Proteomes" id="UP000249794"/>
    </source>
</evidence>
<dbReference type="InterPro" id="IPR044135">
    <property type="entry name" value="Met-tRNA-FMT_C"/>
</dbReference>
<reference evidence="9" key="1">
    <citation type="submission" date="2018-04" db="EMBL/GenBank/DDBJ databases">
        <authorList>
            <person name="Cornet L."/>
        </authorList>
    </citation>
    <scope>NUCLEOTIDE SEQUENCE [LARGE SCALE GENOMIC DNA]</scope>
</reference>
<dbReference type="NCBIfam" id="TIGR00460">
    <property type="entry name" value="fmt"/>
    <property type="match status" value="1"/>
</dbReference>
<gene>
    <name evidence="5" type="primary">fmt</name>
    <name evidence="8" type="ORF">DCF15_02705</name>
</gene>
<dbReference type="InterPro" id="IPR041711">
    <property type="entry name" value="Met-tRNA-FMT_N"/>
</dbReference>
<dbReference type="InterPro" id="IPR011034">
    <property type="entry name" value="Formyl_transferase-like_C_sf"/>
</dbReference>
<dbReference type="Proteomes" id="UP000249794">
    <property type="component" value="Unassembled WGS sequence"/>
</dbReference>
<evidence type="ECO:0000256" key="2">
    <source>
        <dbReference type="ARBA" id="ARBA00012261"/>
    </source>
</evidence>
<dbReference type="InterPro" id="IPR002376">
    <property type="entry name" value="Formyl_transf_N"/>
</dbReference>
<evidence type="ECO:0000256" key="4">
    <source>
        <dbReference type="ARBA" id="ARBA00022917"/>
    </source>
</evidence>
<dbReference type="InterPro" id="IPR005793">
    <property type="entry name" value="Formyl_trans_C"/>
</dbReference>
<evidence type="ECO:0000259" key="6">
    <source>
        <dbReference type="Pfam" id="PF00551"/>
    </source>
</evidence>
<dbReference type="InterPro" id="IPR001555">
    <property type="entry name" value="GART_AS"/>
</dbReference>
<name>A0A2W4XRL2_9CYAN</name>
<dbReference type="Gene3D" id="3.40.50.12230">
    <property type="match status" value="1"/>
</dbReference>
<dbReference type="Pfam" id="PF02911">
    <property type="entry name" value="Formyl_trans_C"/>
    <property type="match status" value="1"/>
</dbReference>
<evidence type="ECO:0000256" key="3">
    <source>
        <dbReference type="ARBA" id="ARBA00022679"/>
    </source>
</evidence>
<dbReference type="CDD" id="cd08704">
    <property type="entry name" value="Met_tRNA_FMT_C"/>
    <property type="match status" value="1"/>
</dbReference>
<keyword evidence="3 5" id="KW-0808">Transferase</keyword>
<proteinExistence type="inferred from homology"/>
<dbReference type="EC" id="2.1.2.9" evidence="2 5"/>
<dbReference type="AlphaFoldDB" id="A0A2W4XRL2"/>
<comment type="catalytic activity">
    <reaction evidence="5">
        <text>L-methionyl-tRNA(fMet) + (6R)-10-formyltetrahydrofolate = N-formyl-L-methionyl-tRNA(fMet) + (6S)-5,6,7,8-tetrahydrofolate + H(+)</text>
        <dbReference type="Rhea" id="RHEA:24380"/>
        <dbReference type="Rhea" id="RHEA-COMP:9952"/>
        <dbReference type="Rhea" id="RHEA-COMP:9953"/>
        <dbReference type="ChEBI" id="CHEBI:15378"/>
        <dbReference type="ChEBI" id="CHEBI:57453"/>
        <dbReference type="ChEBI" id="CHEBI:78530"/>
        <dbReference type="ChEBI" id="CHEBI:78844"/>
        <dbReference type="ChEBI" id="CHEBI:195366"/>
        <dbReference type="EC" id="2.1.2.9"/>
    </reaction>
</comment>
<accession>A0A2W4XRL2</accession>
<feature type="domain" description="Formyl transferase C-terminal" evidence="7">
    <location>
        <begin position="214"/>
        <end position="334"/>
    </location>
</feature>
<dbReference type="SUPFAM" id="SSF50486">
    <property type="entry name" value="FMT C-terminal domain-like"/>
    <property type="match status" value="1"/>
</dbReference>
<dbReference type="PANTHER" id="PTHR11138:SF5">
    <property type="entry name" value="METHIONYL-TRNA FORMYLTRANSFERASE, MITOCHONDRIAL"/>
    <property type="match status" value="1"/>
</dbReference>
<dbReference type="PANTHER" id="PTHR11138">
    <property type="entry name" value="METHIONYL-TRNA FORMYLTRANSFERASE"/>
    <property type="match status" value="1"/>
</dbReference>
<dbReference type="SUPFAM" id="SSF53328">
    <property type="entry name" value="Formyltransferase"/>
    <property type="match status" value="1"/>
</dbReference>
<dbReference type="InterPro" id="IPR036477">
    <property type="entry name" value="Formyl_transf_N_sf"/>
</dbReference>
<sequence length="344" mass="37191">MKIVFFGTPQFAVPSLKRLLSHPDFDVVAIVTQPDKRRGRGGKVTPSPVKAAAMAAAIAANQPPTCPIWQPQRIKKDSETLAQLSALGADAFVVIAYGQLLSQAMLDMPRLGCVNAHGSILPAYRGAAPIQWCLYRGEVETGVTTMLMDAGMDTGPMLMEETVPMGPVDNAWQIAEKLAAISANLLPTTLQKLQQQMIRPVPQNDTRASYAPLIQKADYALDWHKPAKRLHDQVRGFYPNCVTQFRASPLKVMATFPLGADDERLGFDQIPDVFAAARSLYSSTPISPNQPPGTLVAILKSYGPVIQTGSGHLLLHEVKPAGKSNLSGWDFANGGRLEVGEQLS</sequence>
<evidence type="ECO:0000259" key="7">
    <source>
        <dbReference type="Pfam" id="PF02911"/>
    </source>
</evidence>
<feature type="binding site" evidence="5">
    <location>
        <begin position="119"/>
        <end position="122"/>
    </location>
    <ligand>
        <name>(6S)-5,6,7,8-tetrahydrofolate</name>
        <dbReference type="ChEBI" id="CHEBI:57453"/>
    </ligand>
</feature>
<keyword evidence="4 5" id="KW-0648">Protein biosynthesis</keyword>
<dbReference type="InterPro" id="IPR005794">
    <property type="entry name" value="Fmt"/>
</dbReference>
<comment type="similarity">
    <text evidence="1 5">Belongs to the Fmt family.</text>
</comment>
<comment type="caution">
    <text evidence="8">The sequence shown here is derived from an EMBL/GenBank/DDBJ whole genome shotgun (WGS) entry which is preliminary data.</text>
</comment>
<dbReference type="GO" id="GO:0004479">
    <property type="term" value="F:methionyl-tRNA formyltransferase activity"/>
    <property type="evidence" value="ECO:0007669"/>
    <property type="project" value="UniProtKB-UniRule"/>
</dbReference>
<dbReference type="Pfam" id="PF00551">
    <property type="entry name" value="Formyl_trans_N"/>
    <property type="match status" value="1"/>
</dbReference>
<dbReference type="PROSITE" id="PS00373">
    <property type="entry name" value="GART"/>
    <property type="match status" value="1"/>
</dbReference>
<dbReference type="HAMAP" id="MF_00182">
    <property type="entry name" value="Formyl_trans"/>
    <property type="match status" value="1"/>
</dbReference>